<evidence type="ECO:0000313" key="5">
    <source>
        <dbReference type="Proteomes" id="UP000283509"/>
    </source>
</evidence>
<evidence type="ECO:0000259" key="3">
    <source>
        <dbReference type="Pfam" id="PF22600"/>
    </source>
</evidence>
<reference evidence="4 5" key="1">
    <citation type="submission" date="2018-04" db="EMBL/GenBank/DDBJ databases">
        <authorList>
            <person name="Zhang X."/>
            <person name="Yuan J."/>
            <person name="Li F."/>
            <person name="Xiang J."/>
        </authorList>
    </citation>
    <scope>NUCLEOTIDE SEQUENCE [LARGE SCALE GENOMIC DNA]</scope>
    <source>
        <tissue evidence="4">Muscle</tissue>
    </source>
</reference>
<keyword evidence="2" id="KW-0732">Signal</keyword>
<keyword evidence="5" id="KW-1185">Reference proteome</keyword>
<dbReference type="STRING" id="6689.A0A3R7PZM8"/>
<dbReference type="PANTHER" id="PTHR12271">
    <property type="entry name" value="POLY A POLYMERASE CID PAP -RELATED"/>
    <property type="match status" value="1"/>
</dbReference>
<sequence length="691" mass="77139">MVTWCLLVWHVPGLKVGSVMYPVPQNVSPVQWILAQVAAKCGVSEGRQLTDSLLHLINLDTNITNVASAPSDSSVPLSHNFPYQYHPHQLQGSLQGTSSENQFAGFLASINQSNGHSTNSSHLYTISGSSLSGGGSHCGNSGVNSVGGASVSGVGGGGGHISSQQGEDSTPHSLPTCNQLDLVNPIESGLFLPPSAQDKEKHDSERLSHPKVPVASKAVDAKEVEKLLQDALWKGSQQQKKSDNRSECASSSGGSDTGYSSRCSTPPGPQSLSLDHTLDAAEPKLTTKRHLDVPGRRGNNSRDSRSESPSTSSVSSQGSYHNPRQKRRYSSNADGQNTQPHHQQHHRYHQNHRPHLNQHHPSHHQYHYQQQISGQQGGVVGGRGNHLYYNSFPDVANRDCTNYHNRRYERGYNNYGYNGHYDYYPSHHHYNNSDGRYNHGYNNRYHNNHRNHYNNHCPPHNTKNNRDQGKLPVSERAGTFSSERINTNFQWKSEVVGTPSDLLNGSEWDNLSQQVWDTFQCHQQTDKTFVKKMKLKDKIFKVIRNVLPMCRLFVVGSSLSGFGADSSDVDMCLMVTPGDLDQRREATAVLRLLQRELNNCGFIQKMELIRAKVPILKFRDSDSEIDVDLNCNNAVGIRNTHLLNSYSQLDWRVRPLVLVVKLWAHYHDINNAKDMTISSYSLVLMVIHYLQ</sequence>
<dbReference type="Gene3D" id="1.10.1410.10">
    <property type="match status" value="1"/>
</dbReference>
<feature type="compositionally biased region" description="Basic residues" evidence="1">
    <location>
        <begin position="342"/>
        <end position="366"/>
    </location>
</feature>
<comment type="caution">
    <text evidence="4">The sequence shown here is derived from an EMBL/GenBank/DDBJ whole genome shotgun (WGS) entry which is preliminary data.</text>
</comment>
<feature type="signal peptide" evidence="2">
    <location>
        <begin position="1"/>
        <end position="17"/>
    </location>
</feature>
<evidence type="ECO:0000256" key="2">
    <source>
        <dbReference type="SAM" id="SignalP"/>
    </source>
</evidence>
<dbReference type="OrthoDB" id="2274644at2759"/>
<dbReference type="SUPFAM" id="SSF81631">
    <property type="entry name" value="PAP/OAS1 substrate-binding domain"/>
    <property type="match status" value="1"/>
</dbReference>
<name>A0A3R7PZM8_PENVA</name>
<feature type="compositionally biased region" description="Basic and acidic residues" evidence="1">
    <location>
        <begin position="197"/>
        <end position="208"/>
    </location>
</feature>
<proteinExistence type="predicted"/>
<dbReference type="Gene3D" id="3.30.460.10">
    <property type="entry name" value="Beta Polymerase, domain 2"/>
    <property type="match status" value="1"/>
</dbReference>
<feature type="non-terminal residue" evidence="4">
    <location>
        <position position="691"/>
    </location>
</feature>
<dbReference type="CDD" id="cd05402">
    <property type="entry name" value="NT_PAP_TUTase"/>
    <property type="match status" value="1"/>
</dbReference>
<dbReference type="GO" id="GO:1990817">
    <property type="term" value="F:poly(A) RNA polymerase activity"/>
    <property type="evidence" value="ECO:0007669"/>
    <property type="project" value="TreeGrafter"/>
</dbReference>
<feature type="region of interest" description="Disordered" evidence="1">
    <location>
        <begin position="234"/>
        <end position="380"/>
    </location>
</feature>
<feature type="region of interest" description="Disordered" evidence="1">
    <location>
        <begin position="149"/>
        <end position="215"/>
    </location>
</feature>
<dbReference type="AlphaFoldDB" id="A0A3R7PZM8"/>
<dbReference type="SUPFAM" id="SSF81301">
    <property type="entry name" value="Nucleotidyltransferase"/>
    <property type="match status" value="1"/>
</dbReference>
<dbReference type="Pfam" id="PF22600">
    <property type="entry name" value="MTPAP-like_central"/>
    <property type="match status" value="1"/>
</dbReference>
<protein>
    <submittedName>
        <fullName evidence="4">Putative poly(A) RNA polymerase gld-2-like A-like</fullName>
    </submittedName>
</protein>
<dbReference type="EMBL" id="QCYY01000857">
    <property type="protein sequence ID" value="ROT82217.1"/>
    <property type="molecule type" value="Genomic_DNA"/>
</dbReference>
<organism evidence="4 5">
    <name type="scientific">Penaeus vannamei</name>
    <name type="common">Whiteleg shrimp</name>
    <name type="synonym">Litopenaeus vannamei</name>
    <dbReference type="NCBI Taxonomy" id="6689"/>
    <lineage>
        <taxon>Eukaryota</taxon>
        <taxon>Metazoa</taxon>
        <taxon>Ecdysozoa</taxon>
        <taxon>Arthropoda</taxon>
        <taxon>Crustacea</taxon>
        <taxon>Multicrustacea</taxon>
        <taxon>Malacostraca</taxon>
        <taxon>Eumalacostraca</taxon>
        <taxon>Eucarida</taxon>
        <taxon>Decapoda</taxon>
        <taxon>Dendrobranchiata</taxon>
        <taxon>Penaeoidea</taxon>
        <taxon>Penaeidae</taxon>
        <taxon>Penaeus</taxon>
    </lineage>
</organism>
<evidence type="ECO:0000256" key="1">
    <source>
        <dbReference type="SAM" id="MobiDB-lite"/>
    </source>
</evidence>
<dbReference type="GO" id="GO:0031123">
    <property type="term" value="P:RNA 3'-end processing"/>
    <property type="evidence" value="ECO:0007669"/>
    <property type="project" value="TreeGrafter"/>
</dbReference>
<feature type="domain" description="Poly(A) RNA polymerase mitochondrial-like central palm" evidence="3">
    <location>
        <begin position="511"/>
        <end position="648"/>
    </location>
</feature>
<dbReference type="Proteomes" id="UP000283509">
    <property type="component" value="Unassembled WGS sequence"/>
</dbReference>
<dbReference type="InterPro" id="IPR054708">
    <property type="entry name" value="MTPAP-like_central"/>
</dbReference>
<feature type="chain" id="PRO_5018737126" evidence="2">
    <location>
        <begin position="18"/>
        <end position="691"/>
    </location>
</feature>
<dbReference type="InterPro" id="IPR043519">
    <property type="entry name" value="NT_sf"/>
</dbReference>
<feature type="compositionally biased region" description="Basic and acidic residues" evidence="1">
    <location>
        <begin position="289"/>
        <end position="306"/>
    </location>
</feature>
<evidence type="ECO:0000313" key="4">
    <source>
        <dbReference type="EMBL" id="ROT82217.1"/>
    </source>
</evidence>
<feature type="compositionally biased region" description="Low complexity" evidence="1">
    <location>
        <begin position="250"/>
        <end position="261"/>
    </location>
</feature>
<dbReference type="PANTHER" id="PTHR12271:SF40">
    <property type="entry name" value="POLY(A) RNA POLYMERASE GLD2"/>
    <property type="match status" value="1"/>
</dbReference>
<gene>
    <name evidence="4" type="ORF">C7M84_024612</name>
</gene>
<reference evidence="4 5" key="2">
    <citation type="submission" date="2019-01" db="EMBL/GenBank/DDBJ databases">
        <title>The decoding of complex shrimp genome reveals the adaptation for benthos swimmer, frequently molting mechanism and breeding impact on genome.</title>
        <authorList>
            <person name="Sun Y."/>
            <person name="Gao Y."/>
            <person name="Yu Y."/>
        </authorList>
    </citation>
    <scope>NUCLEOTIDE SEQUENCE [LARGE SCALE GENOMIC DNA]</scope>
    <source>
        <tissue evidence="4">Muscle</tissue>
    </source>
</reference>
<accession>A0A3R7PZM8</accession>
<feature type="compositionally biased region" description="Polar residues" evidence="1">
    <location>
        <begin position="167"/>
        <end position="181"/>
    </location>
</feature>
<feature type="compositionally biased region" description="Low complexity" evidence="1">
    <location>
        <begin position="307"/>
        <end position="319"/>
    </location>
</feature>